<dbReference type="InterPro" id="IPR040152">
    <property type="entry name" value="Atp25"/>
</dbReference>
<dbReference type="GO" id="GO:0048255">
    <property type="term" value="P:mRNA stabilization"/>
    <property type="evidence" value="ECO:0007669"/>
    <property type="project" value="TreeGrafter"/>
</dbReference>
<dbReference type="Gene3D" id="3.30.460.10">
    <property type="entry name" value="Beta Polymerase, domain 2"/>
    <property type="match status" value="1"/>
</dbReference>
<dbReference type="PANTHER" id="PTHR28087:SF1">
    <property type="entry name" value="ATPASE SYNTHESIS PROTEIN 25, MITOCHONDRIAL"/>
    <property type="match status" value="1"/>
</dbReference>
<comment type="similarity">
    <text evidence="3 8">Belongs to the ATP25 family.</text>
</comment>
<evidence type="ECO:0000256" key="4">
    <source>
        <dbReference type="ARBA" id="ARBA00022792"/>
    </source>
</evidence>
<evidence type="ECO:0000256" key="2">
    <source>
        <dbReference type="ARBA" id="ARBA00004443"/>
    </source>
</evidence>
<evidence type="ECO:0000256" key="6">
    <source>
        <dbReference type="ARBA" id="ARBA00023128"/>
    </source>
</evidence>
<proteinExistence type="inferred from homology"/>
<evidence type="ECO:0000313" key="10">
    <source>
        <dbReference type="Proteomes" id="UP001310890"/>
    </source>
</evidence>
<comment type="function">
    <text evidence="8">Mitochondrial mRNA stabilization factor.</text>
</comment>
<keyword evidence="7 8" id="KW-0472">Membrane</keyword>
<accession>A0AAN7YTE4</accession>
<evidence type="ECO:0000256" key="7">
    <source>
        <dbReference type="ARBA" id="ARBA00023136"/>
    </source>
</evidence>
<evidence type="ECO:0000256" key="1">
    <source>
        <dbReference type="ARBA" id="ARBA00003470"/>
    </source>
</evidence>
<comment type="caution">
    <text evidence="9">The sequence shown here is derived from an EMBL/GenBank/DDBJ whole genome shotgun (WGS) entry which is preliminary data.</text>
</comment>
<organism evidence="9 10">
    <name type="scientific">Meristemomyces frigidus</name>
    <dbReference type="NCBI Taxonomy" id="1508187"/>
    <lineage>
        <taxon>Eukaryota</taxon>
        <taxon>Fungi</taxon>
        <taxon>Dikarya</taxon>
        <taxon>Ascomycota</taxon>
        <taxon>Pezizomycotina</taxon>
        <taxon>Dothideomycetes</taxon>
        <taxon>Dothideomycetidae</taxon>
        <taxon>Mycosphaerellales</taxon>
        <taxon>Teratosphaeriaceae</taxon>
        <taxon>Meristemomyces</taxon>
    </lineage>
</organism>
<dbReference type="InterPro" id="IPR043519">
    <property type="entry name" value="NT_sf"/>
</dbReference>
<evidence type="ECO:0000256" key="5">
    <source>
        <dbReference type="ARBA" id="ARBA00022946"/>
    </source>
</evidence>
<dbReference type="GO" id="GO:0140053">
    <property type="term" value="P:mitochondrial gene expression"/>
    <property type="evidence" value="ECO:0007669"/>
    <property type="project" value="UniProtKB-UniRule"/>
</dbReference>
<dbReference type="PANTHER" id="PTHR28087">
    <property type="entry name" value="ATPASE SYNTHESIS PROTEIN 25, MITOCHONDRIAL"/>
    <property type="match status" value="1"/>
</dbReference>
<protein>
    <recommendedName>
        <fullName evidence="8">ATPase synthesis protein 25</fullName>
    </recommendedName>
</protein>
<keyword evidence="5 8" id="KW-0809">Transit peptide</keyword>
<evidence type="ECO:0000256" key="8">
    <source>
        <dbReference type="RuleBase" id="RU367062"/>
    </source>
</evidence>
<dbReference type="AlphaFoldDB" id="A0AAN7YTE4"/>
<sequence>MALPSTATALRSLACHNCRRWALRSFITSIGGEGPANVQRRTLRTRPAWSSRNRERTQEQEHVLNEINELSTASQRLENAMPNASVVVREDGPTAEGEAVAASISDEMLEESKESEHFATLGQDAPIQAHEQDGDGAPIDALQESETPWYLQTTHQPTLPSQENPMAARQRVPDLPEYPPPLLAPLLQNISLEQGMDDLTLLDLRALDPPPALGSNLIMILGTARSDKHLHVSADRLCRWLRTEHKNITPYADGLLGRNELKLKLKRRAKRTRLMNAVGAQRTAADEDQDLEEGIRTGWVCVNVGRVEGGELPEQMQRKRERENSFVGFGKGEEGCSIVVQLMTEEKREEVGLERLWRGILRAAERERGFVDVGVVEERSDEIESRDGSGAVGVEGPESVKYEPRVVGA</sequence>
<evidence type="ECO:0000313" key="9">
    <source>
        <dbReference type="EMBL" id="KAK5117246.1"/>
    </source>
</evidence>
<keyword evidence="4 8" id="KW-0999">Mitochondrion inner membrane</keyword>
<reference evidence="9" key="1">
    <citation type="submission" date="2023-08" db="EMBL/GenBank/DDBJ databases">
        <title>Black Yeasts Isolated from many extreme environments.</title>
        <authorList>
            <person name="Coleine C."/>
            <person name="Stajich J.E."/>
            <person name="Selbmann L."/>
        </authorList>
    </citation>
    <scope>NUCLEOTIDE SEQUENCE</scope>
    <source>
        <strain evidence="9">CCFEE 5401</strain>
    </source>
</reference>
<dbReference type="Proteomes" id="UP001310890">
    <property type="component" value="Unassembled WGS sequence"/>
</dbReference>
<comment type="subcellular location">
    <subcellularLocation>
        <location evidence="2 8">Mitochondrion inner membrane</location>
        <topology evidence="2 8">Peripheral membrane protein</topology>
        <orientation evidence="2 8">Matrix side</orientation>
    </subcellularLocation>
</comment>
<keyword evidence="6 8" id="KW-0496">Mitochondrion</keyword>
<dbReference type="GO" id="GO:0005743">
    <property type="term" value="C:mitochondrial inner membrane"/>
    <property type="evidence" value="ECO:0007669"/>
    <property type="project" value="UniProtKB-SubCell"/>
</dbReference>
<dbReference type="EMBL" id="JAVRRL010000005">
    <property type="protein sequence ID" value="KAK5117246.1"/>
    <property type="molecule type" value="Genomic_DNA"/>
</dbReference>
<comment type="function">
    <text evidence="1">Probable mitochondrial mRNA stabilization factor.</text>
</comment>
<name>A0AAN7YTE4_9PEZI</name>
<evidence type="ECO:0000256" key="3">
    <source>
        <dbReference type="ARBA" id="ARBA00010787"/>
    </source>
</evidence>
<dbReference type="FunFam" id="3.30.460.10:FF:000044">
    <property type="entry name" value="ATPase synthesis protein 25, mitochondrial"/>
    <property type="match status" value="1"/>
</dbReference>
<gene>
    <name evidence="9" type="ORF">LTR62_005863</name>
</gene>